<organism evidence="4 5">
    <name type="scientific">Candidatus Pelethenecus faecipullorum</name>
    <dbReference type="NCBI Taxonomy" id="2840900"/>
    <lineage>
        <taxon>Bacteria</taxon>
        <taxon>Bacillati</taxon>
        <taxon>Mycoplasmatota</taxon>
        <taxon>Mollicutes</taxon>
        <taxon>Candidatus Pelethenecus</taxon>
    </lineage>
</organism>
<dbReference type="PROSITE" id="PS00101">
    <property type="entry name" value="HEXAPEP_TRANSFERASES"/>
    <property type="match status" value="1"/>
</dbReference>
<reference evidence="4" key="2">
    <citation type="journal article" date="2021" name="PeerJ">
        <title>Extensive microbial diversity within the chicken gut microbiome revealed by metagenomics and culture.</title>
        <authorList>
            <person name="Gilroy R."/>
            <person name="Ravi A."/>
            <person name="Getino M."/>
            <person name="Pursley I."/>
            <person name="Horton D.L."/>
            <person name="Alikhan N.F."/>
            <person name="Baker D."/>
            <person name="Gharbi K."/>
            <person name="Hall N."/>
            <person name="Watson M."/>
            <person name="Adriaenssens E.M."/>
            <person name="Foster-Nyarko E."/>
            <person name="Jarju S."/>
            <person name="Secka A."/>
            <person name="Antonio M."/>
            <person name="Oren A."/>
            <person name="Chaudhuri R.R."/>
            <person name="La Ragione R."/>
            <person name="Hildebrand F."/>
            <person name="Pallen M.J."/>
        </authorList>
    </citation>
    <scope>NUCLEOTIDE SEQUENCE</scope>
    <source>
        <strain evidence="4">ChiW17-6978</strain>
    </source>
</reference>
<evidence type="ECO:0000256" key="1">
    <source>
        <dbReference type="ARBA" id="ARBA00007274"/>
    </source>
</evidence>
<keyword evidence="2" id="KW-0808">Transferase</keyword>
<gene>
    <name evidence="4" type="ORF">IAD46_03990</name>
</gene>
<comment type="caution">
    <text evidence="4">The sequence shown here is derived from an EMBL/GenBank/DDBJ whole genome shotgun (WGS) entry which is preliminary data.</text>
</comment>
<proteinExistence type="inferred from homology"/>
<evidence type="ECO:0000313" key="5">
    <source>
        <dbReference type="Proteomes" id="UP000886758"/>
    </source>
</evidence>
<dbReference type="Proteomes" id="UP000886758">
    <property type="component" value="Unassembled WGS sequence"/>
</dbReference>
<dbReference type="Gene3D" id="2.160.10.10">
    <property type="entry name" value="Hexapeptide repeat proteins"/>
    <property type="match status" value="1"/>
</dbReference>
<dbReference type="SUPFAM" id="SSF51161">
    <property type="entry name" value="Trimeric LpxA-like enzymes"/>
    <property type="match status" value="1"/>
</dbReference>
<dbReference type="PANTHER" id="PTHR23416">
    <property type="entry name" value="SIALIC ACID SYNTHASE-RELATED"/>
    <property type="match status" value="1"/>
</dbReference>
<protein>
    <submittedName>
        <fullName evidence="4">Sugar O-acetyltransferase</fullName>
    </submittedName>
</protein>
<name>A0A9D1GQW6_9MOLU</name>
<dbReference type="PANTHER" id="PTHR23416:SF23">
    <property type="entry name" value="ACETYLTRANSFERASE C18B11.09C-RELATED"/>
    <property type="match status" value="1"/>
</dbReference>
<reference evidence="4" key="1">
    <citation type="submission" date="2020-10" db="EMBL/GenBank/DDBJ databases">
        <authorList>
            <person name="Gilroy R."/>
        </authorList>
    </citation>
    <scope>NUCLEOTIDE SEQUENCE</scope>
    <source>
        <strain evidence="4">ChiW17-6978</strain>
    </source>
</reference>
<dbReference type="EMBL" id="DVLF01000121">
    <property type="protein sequence ID" value="HIT50169.1"/>
    <property type="molecule type" value="Genomic_DNA"/>
</dbReference>
<dbReference type="AlphaFoldDB" id="A0A9D1GQW6"/>
<dbReference type="InterPro" id="IPR011004">
    <property type="entry name" value="Trimer_LpxA-like_sf"/>
</dbReference>
<keyword evidence="3" id="KW-0677">Repeat</keyword>
<dbReference type="GO" id="GO:0008374">
    <property type="term" value="F:O-acyltransferase activity"/>
    <property type="evidence" value="ECO:0007669"/>
    <property type="project" value="TreeGrafter"/>
</dbReference>
<evidence type="ECO:0000256" key="3">
    <source>
        <dbReference type="ARBA" id="ARBA00022737"/>
    </source>
</evidence>
<accession>A0A9D1GQW6</accession>
<dbReference type="Pfam" id="PF00132">
    <property type="entry name" value="Hexapep"/>
    <property type="match status" value="1"/>
</dbReference>
<sequence>MNSAEYIEFIKTNTYIPANSEAHKCMHVMARDAQKTTAKLNGKYHLPQKVRKLFSRLIGKHVDKTFSLFPPFYTDCGKNITVGKNVFINSGCCFQDQGGITIGDGTLIGHQVVLATLNHDLKVERRGSMNAASITIGKNVWIGAHVTVLAGVTIGDNAVVAAGAVVNKDVPADTVVAGVPAKIIKKLN</sequence>
<dbReference type="InterPro" id="IPR001451">
    <property type="entry name" value="Hexapep"/>
</dbReference>
<dbReference type="InterPro" id="IPR018357">
    <property type="entry name" value="Hexapep_transf_CS"/>
</dbReference>
<dbReference type="InterPro" id="IPR051159">
    <property type="entry name" value="Hexapeptide_acetyltransf"/>
</dbReference>
<evidence type="ECO:0000313" key="4">
    <source>
        <dbReference type="EMBL" id="HIT50169.1"/>
    </source>
</evidence>
<comment type="similarity">
    <text evidence="1">Belongs to the transferase hexapeptide repeat family.</text>
</comment>
<evidence type="ECO:0000256" key="2">
    <source>
        <dbReference type="ARBA" id="ARBA00022679"/>
    </source>
</evidence>